<comment type="subcellular location">
    <subcellularLocation>
        <location evidence="1">Mitochondrion outer membrane</location>
        <topology evidence="1">Single-pass membrane protein</topology>
    </subcellularLocation>
</comment>
<dbReference type="GO" id="GO:0015031">
    <property type="term" value="P:protein transport"/>
    <property type="evidence" value="ECO:0007669"/>
    <property type="project" value="UniProtKB-KW"/>
</dbReference>
<evidence type="ECO:0000256" key="8">
    <source>
        <dbReference type="ARBA" id="ARBA00023136"/>
    </source>
</evidence>
<dbReference type="GO" id="GO:0006626">
    <property type="term" value="P:protein targeting to mitochondrion"/>
    <property type="evidence" value="ECO:0007669"/>
    <property type="project" value="UniProtKB-ARBA"/>
</dbReference>
<keyword evidence="7" id="KW-0496">Mitochondrion</keyword>
<organism evidence="11 12">
    <name type="scientific">Clunio marinus</name>
    <dbReference type="NCBI Taxonomy" id="568069"/>
    <lineage>
        <taxon>Eukaryota</taxon>
        <taxon>Metazoa</taxon>
        <taxon>Ecdysozoa</taxon>
        <taxon>Arthropoda</taxon>
        <taxon>Hexapoda</taxon>
        <taxon>Insecta</taxon>
        <taxon>Pterygota</taxon>
        <taxon>Neoptera</taxon>
        <taxon>Endopterygota</taxon>
        <taxon>Diptera</taxon>
        <taxon>Nematocera</taxon>
        <taxon>Chironomoidea</taxon>
        <taxon>Chironomidae</taxon>
        <taxon>Clunio</taxon>
    </lineage>
</organism>
<dbReference type="Proteomes" id="UP000183832">
    <property type="component" value="Unassembled WGS sequence"/>
</dbReference>
<proteinExistence type="inferred from homology"/>
<evidence type="ECO:0000256" key="2">
    <source>
        <dbReference type="ARBA" id="ARBA00022448"/>
    </source>
</evidence>
<keyword evidence="8 10" id="KW-0472">Membrane</keyword>
<gene>
    <name evidence="11" type="ORF">CLUMA_CG011342</name>
</gene>
<evidence type="ECO:0000256" key="1">
    <source>
        <dbReference type="ARBA" id="ARBA00004572"/>
    </source>
</evidence>
<keyword evidence="4" id="KW-1000">Mitochondrion outer membrane</keyword>
<protein>
    <submittedName>
        <fullName evidence="11">CLUMA_CG011342, isoform A</fullName>
    </submittedName>
</protein>
<keyword evidence="6 10" id="KW-1133">Transmembrane helix</keyword>
<dbReference type="AlphaFoldDB" id="A0A1J1IDX5"/>
<dbReference type="Pfam" id="PF10642">
    <property type="entry name" value="Tom5"/>
    <property type="match status" value="1"/>
</dbReference>
<sequence>MFRMGIPNQSAEEQRNQVRRSVRNNFFSFVALVVMIRSAPYVIEVLGESSL</sequence>
<evidence type="ECO:0000256" key="6">
    <source>
        <dbReference type="ARBA" id="ARBA00022989"/>
    </source>
</evidence>
<evidence type="ECO:0000256" key="9">
    <source>
        <dbReference type="ARBA" id="ARBA00025716"/>
    </source>
</evidence>
<evidence type="ECO:0000256" key="10">
    <source>
        <dbReference type="SAM" id="Phobius"/>
    </source>
</evidence>
<dbReference type="InterPro" id="IPR019603">
    <property type="entry name" value="Tom5"/>
</dbReference>
<comment type="similarity">
    <text evidence="9">Belongs to the Tom5 family.</text>
</comment>
<evidence type="ECO:0000256" key="7">
    <source>
        <dbReference type="ARBA" id="ARBA00023128"/>
    </source>
</evidence>
<keyword evidence="3 10" id="KW-0812">Transmembrane</keyword>
<evidence type="ECO:0000313" key="12">
    <source>
        <dbReference type="Proteomes" id="UP000183832"/>
    </source>
</evidence>
<reference evidence="11 12" key="1">
    <citation type="submission" date="2015-04" db="EMBL/GenBank/DDBJ databases">
        <authorList>
            <person name="Syromyatnikov M.Y."/>
            <person name="Popov V.N."/>
        </authorList>
    </citation>
    <scope>NUCLEOTIDE SEQUENCE [LARGE SCALE GENOMIC DNA]</scope>
</reference>
<evidence type="ECO:0000256" key="4">
    <source>
        <dbReference type="ARBA" id="ARBA00022787"/>
    </source>
</evidence>
<evidence type="ECO:0000256" key="3">
    <source>
        <dbReference type="ARBA" id="ARBA00022692"/>
    </source>
</evidence>
<evidence type="ECO:0000313" key="11">
    <source>
        <dbReference type="EMBL" id="CRK97970.1"/>
    </source>
</evidence>
<keyword evidence="5" id="KW-0653">Protein transport</keyword>
<keyword evidence="12" id="KW-1185">Reference proteome</keyword>
<dbReference type="GO" id="GO:0005741">
    <property type="term" value="C:mitochondrial outer membrane"/>
    <property type="evidence" value="ECO:0007669"/>
    <property type="project" value="UniProtKB-SubCell"/>
</dbReference>
<evidence type="ECO:0000256" key="5">
    <source>
        <dbReference type="ARBA" id="ARBA00022927"/>
    </source>
</evidence>
<feature type="transmembrane region" description="Helical" evidence="10">
    <location>
        <begin position="25"/>
        <end position="43"/>
    </location>
</feature>
<name>A0A1J1IDX5_9DIPT</name>
<keyword evidence="2" id="KW-0813">Transport</keyword>
<accession>A0A1J1IDX5</accession>
<dbReference type="EMBL" id="CVRI01000047">
    <property type="protein sequence ID" value="CRK97970.1"/>
    <property type="molecule type" value="Genomic_DNA"/>
</dbReference>